<proteinExistence type="predicted"/>
<feature type="non-terminal residue" evidence="1">
    <location>
        <position position="27"/>
    </location>
</feature>
<organism evidence="1">
    <name type="scientific">marine sediment metagenome</name>
    <dbReference type="NCBI Taxonomy" id="412755"/>
    <lineage>
        <taxon>unclassified sequences</taxon>
        <taxon>metagenomes</taxon>
        <taxon>ecological metagenomes</taxon>
    </lineage>
</organism>
<sequence length="27" mass="3055">MKRFITFLIVALAVMVILPSAPYAFNK</sequence>
<protein>
    <submittedName>
        <fullName evidence="1">Uncharacterized protein</fullName>
    </submittedName>
</protein>
<gene>
    <name evidence="1" type="ORF">LCGC14_2917610</name>
</gene>
<comment type="caution">
    <text evidence="1">The sequence shown here is derived from an EMBL/GenBank/DDBJ whole genome shotgun (WGS) entry which is preliminary data.</text>
</comment>
<accession>A0A0F8ZXA4</accession>
<name>A0A0F8ZXA4_9ZZZZ</name>
<dbReference type="EMBL" id="LAZR01057901">
    <property type="protein sequence ID" value="KKK71074.1"/>
    <property type="molecule type" value="Genomic_DNA"/>
</dbReference>
<dbReference type="AlphaFoldDB" id="A0A0F8ZXA4"/>
<evidence type="ECO:0000313" key="1">
    <source>
        <dbReference type="EMBL" id="KKK71074.1"/>
    </source>
</evidence>
<reference evidence="1" key="1">
    <citation type="journal article" date="2015" name="Nature">
        <title>Complex archaea that bridge the gap between prokaryotes and eukaryotes.</title>
        <authorList>
            <person name="Spang A."/>
            <person name="Saw J.H."/>
            <person name="Jorgensen S.L."/>
            <person name="Zaremba-Niedzwiedzka K."/>
            <person name="Martijn J."/>
            <person name="Lind A.E."/>
            <person name="van Eijk R."/>
            <person name="Schleper C."/>
            <person name="Guy L."/>
            <person name="Ettema T.J."/>
        </authorList>
    </citation>
    <scope>NUCLEOTIDE SEQUENCE</scope>
</reference>